<gene>
    <name evidence="7" type="ORF">NCTC10146_00612</name>
</gene>
<evidence type="ECO:0000313" key="8">
    <source>
        <dbReference type="Proteomes" id="UP000290495"/>
    </source>
</evidence>
<dbReference type="CDD" id="cd06580">
    <property type="entry name" value="TM_PBP1_transp_TpRbsC_like"/>
    <property type="match status" value="1"/>
</dbReference>
<organism evidence="7 8">
    <name type="scientific">Mycoplasmopsis canis</name>
    <dbReference type="NCBI Taxonomy" id="29555"/>
    <lineage>
        <taxon>Bacteria</taxon>
        <taxon>Bacillati</taxon>
        <taxon>Mycoplasmatota</taxon>
        <taxon>Mycoplasmoidales</taxon>
        <taxon>Metamycoplasmataceae</taxon>
        <taxon>Mycoplasmopsis</taxon>
    </lineage>
</organism>
<sequence length="536" mass="61568">MKKGLYSNNALINFGEKSRRFFMFEDKASSRRKIFASVWAVFFGILAASIIYWIIGSTGTNPQKTTIFTFVQYIFQISTRESNKITFILYFLFFAFSGLAISIGFKSGLFNIGVSGQMTFPAIIFFTIVIALKLDINKISTEFLAGMFIVFIIMGMFIGLISGVLKAFFNVHEVISTIFLNWILTYVAKFLFTQGNQVFGKEAFSYFDPISGTQKLVITSNQQTTFIYFGIALLALLVFAIWFIYSKTAIGYKIKMVGLNKTNAKYVGVNEKLLTVTIMGISGALSGIAGFFLIILKNNRIEAGPAPMNIGFEAIAIALIALNSPIGVVFTSIIYSLINTSQIGFSFFRVSEKVTGDFFPIITGIIIFMSALAIIFYKFRVIRSIVKYLYLLFNKNYWYNLKVYHVSKWKYIIPERIKLFKLYFSNFKAHIAFRKTQKEYEDSIYKQIKSSKKMEQEELLSLYSKLSKEKFAHQEKRNKAGLNNYRDEKNKYKNQVKNRKQSFKLVKESLFLEFNKKVLEKYKRAFKIHEPAEGEI</sequence>
<feature type="transmembrane region" description="Helical" evidence="6">
    <location>
        <begin position="85"/>
        <end position="103"/>
    </location>
</feature>
<feature type="transmembrane region" description="Helical" evidence="6">
    <location>
        <begin position="316"/>
        <end position="338"/>
    </location>
</feature>
<keyword evidence="5 6" id="KW-0472">Membrane</keyword>
<evidence type="ECO:0000256" key="5">
    <source>
        <dbReference type="ARBA" id="ARBA00023136"/>
    </source>
</evidence>
<reference evidence="7 8" key="1">
    <citation type="submission" date="2019-01" db="EMBL/GenBank/DDBJ databases">
        <authorList>
            <consortium name="Pathogen Informatics"/>
        </authorList>
    </citation>
    <scope>NUCLEOTIDE SEQUENCE [LARGE SCALE GENOMIC DNA]</scope>
    <source>
        <strain evidence="7 8">NCTC10146</strain>
    </source>
</reference>
<dbReference type="GO" id="GO:0022857">
    <property type="term" value="F:transmembrane transporter activity"/>
    <property type="evidence" value="ECO:0007669"/>
    <property type="project" value="InterPro"/>
</dbReference>
<feature type="transmembrane region" description="Helical" evidence="6">
    <location>
        <begin position="273"/>
        <end position="296"/>
    </location>
</feature>
<evidence type="ECO:0000256" key="4">
    <source>
        <dbReference type="ARBA" id="ARBA00022989"/>
    </source>
</evidence>
<keyword evidence="3 6" id="KW-0812">Transmembrane</keyword>
<dbReference type="Proteomes" id="UP000290495">
    <property type="component" value="Chromosome"/>
</dbReference>
<dbReference type="Pfam" id="PF02653">
    <property type="entry name" value="BPD_transp_2"/>
    <property type="match status" value="1"/>
</dbReference>
<evidence type="ECO:0000313" key="7">
    <source>
        <dbReference type="EMBL" id="VEU69128.1"/>
    </source>
</evidence>
<feature type="transmembrane region" description="Helical" evidence="6">
    <location>
        <begin position="225"/>
        <end position="245"/>
    </location>
</feature>
<comment type="subcellular location">
    <subcellularLocation>
        <location evidence="1">Cell membrane</location>
        <topology evidence="1">Multi-pass membrane protein</topology>
    </subcellularLocation>
</comment>
<dbReference type="RefSeq" id="WP_004795276.1">
    <property type="nucleotide sequence ID" value="NZ_LR215010.1"/>
</dbReference>
<evidence type="ECO:0000256" key="6">
    <source>
        <dbReference type="SAM" id="Phobius"/>
    </source>
</evidence>
<feature type="transmembrane region" description="Helical" evidence="6">
    <location>
        <begin position="358"/>
        <end position="377"/>
    </location>
</feature>
<protein>
    <submittedName>
        <fullName evidence="7">ABC-type uncharacterized transport system, permease component</fullName>
    </submittedName>
</protein>
<accession>A0A449ARG9</accession>
<feature type="transmembrane region" description="Helical" evidence="6">
    <location>
        <begin position="34"/>
        <end position="55"/>
    </location>
</feature>
<dbReference type="GO" id="GO:0005886">
    <property type="term" value="C:plasma membrane"/>
    <property type="evidence" value="ECO:0007669"/>
    <property type="project" value="UniProtKB-SubCell"/>
</dbReference>
<keyword evidence="4 6" id="KW-1133">Transmembrane helix</keyword>
<dbReference type="AlphaFoldDB" id="A0A449ARG9"/>
<proteinExistence type="predicted"/>
<evidence type="ECO:0000256" key="3">
    <source>
        <dbReference type="ARBA" id="ARBA00022692"/>
    </source>
</evidence>
<dbReference type="InterPro" id="IPR001851">
    <property type="entry name" value="ABC_transp_permease"/>
</dbReference>
<dbReference type="PANTHER" id="PTHR47089">
    <property type="entry name" value="ABC TRANSPORTER, PERMEASE PROTEIN"/>
    <property type="match status" value="1"/>
</dbReference>
<dbReference type="EMBL" id="LR215010">
    <property type="protein sequence ID" value="VEU69128.1"/>
    <property type="molecule type" value="Genomic_DNA"/>
</dbReference>
<name>A0A449ARG9_9BACT</name>
<feature type="transmembrane region" description="Helical" evidence="6">
    <location>
        <begin position="174"/>
        <end position="192"/>
    </location>
</feature>
<evidence type="ECO:0000256" key="2">
    <source>
        <dbReference type="ARBA" id="ARBA00022475"/>
    </source>
</evidence>
<feature type="transmembrane region" description="Helical" evidence="6">
    <location>
        <begin position="109"/>
        <end position="132"/>
    </location>
</feature>
<feature type="transmembrane region" description="Helical" evidence="6">
    <location>
        <begin position="144"/>
        <end position="168"/>
    </location>
</feature>
<dbReference type="PANTHER" id="PTHR47089:SF1">
    <property type="entry name" value="GUANOSINE ABC TRANSPORTER PERMEASE PROTEIN NUPP"/>
    <property type="match status" value="1"/>
</dbReference>
<evidence type="ECO:0000256" key="1">
    <source>
        <dbReference type="ARBA" id="ARBA00004651"/>
    </source>
</evidence>
<keyword evidence="2" id="KW-1003">Cell membrane</keyword>